<feature type="region of interest" description="Disordered" evidence="1">
    <location>
        <begin position="1"/>
        <end position="36"/>
    </location>
</feature>
<reference evidence="2" key="1">
    <citation type="journal article" date="2020" name="Stud. Mycol.">
        <title>101 Dothideomycetes genomes: a test case for predicting lifestyles and emergence of pathogens.</title>
        <authorList>
            <person name="Haridas S."/>
            <person name="Albert R."/>
            <person name="Binder M."/>
            <person name="Bloem J."/>
            <person name="Labutti K."/>
            <person name="Salamov A."/>
            <person name="Andreopoulos B."/>
            <person name="Baker S."/>
            <person name="Barry K."/>
            <person name="Bills G."/>
            <person name="Bluhm B."/>
            <person name="Cannon C."/>
            <person name="Castanera R."/>
            <person name="Culley D."/>
            <person name="Daum C."/>
            <person name="Ezra D."/>
            <person name="Gonzalez J."/>
            <person name="Henrissat B."/>
            <person name="Kuo A."/>
            <person name="Liang C."/>
            <person name="Lipzen A."/>
            <person name="Lutzoni F."/>
            <person name="Magnuson J."/>
            <person name="Mondo S."/>
            <person name="Nolan M."/>
            <person name="Ohm R."/>
            <person name="Pangilinan J."/>
            <person name="Park H.-J."/>
            <person name="Ramirez L."/>
            <person name="Alfaro M."/>
            <person name="Sun H."/>
            <person name="Tritt A."/>
            <person name="Yoshinaga Y."/>
            <person name="Zwiers L.-H."/>
            <person name="Turgeon B."/>
            <person name="Goodwin S."/>
            <person name="Spatafora J."/>
            <person name="Crous P."/>
            <person name="Grigoriev I."/>
        </authorList>
    </citation>
    <scope>NUCLEOTIDE SEQUENCE</scope>
    <source>
        <strain evidence="2">CBS 121410</strain>
    </source>
</reference>
<feature type="compositionally biased region" description="Acidic residues" evidence="1">
    <location>
        <begin position="195"/>
        <end position="212"/>
    </location>
</feature>
<feature type="compositionally biased region" description="Polar residues" evidence="1">
    <location>
        <begin position="337"/>
        <end position="346"/>
    </location>
</feature>
<feature type="region of interest" description="Disordered" evidence="1">
    <location>
        <begin position="167"/>
        <end position="346"/>
    </location>
</feature>
<feature type="compositionally biased region" description="Basic and acidic residues" evidence="1">
    <location>
        <begin position="17"/>
        <end position="28"/>
    </location>
</feature>
<accession>A0A9P4I154</accession>
<keyword evidence="3" id="KW-1185">Reference proteome</keyword>
<dbReference type="AlphaFoldDB" id="A0A9P4I154"/>
<sequence>MAMNGKRKASSSPPMDESPRTVRPRTDSDSPYPDVIVWPRPDYPVDEDPFHPANCAPFRVKSDLDLRLSTVLREPATEPVFRKATQDMLNHWISNPTLNRVYQSEVFELLAAAGGTAVKLDEVDIVLSEELGYKLAWLLGERAESHEMLHQFISAMKKGAKCYNGMDLDGDLQGQPDEGAVSGRAMSQDESSPFDTEDDAENDTEEDIEEDTGDHTEHVITPASPEPVATVIKKERAQSSSCLAAPTPNEESKSSQTSEVKQDATGDTANNTSVRQEAKDKEIAPRSHVSQTSSSESEEADPRLGSQIPDSSTIPSANADGTSNSRHLTERKGGSGNEDTQNGQTALTGTDMFSHVVGTMDRALNFLEPLIRSQFPTAYLLGYEKGEGWRADRIIPALRQRWIGPPPSKCKSRSLEKAFGTLKTKMARSRKGDHGESCLVPWVFANPSIFPELVECPFFILGFDKDKTPCIDWLLSGNMLTYDNRKDVIDHTIMVNLQKREEKQKLYPSRIEDGNYDLQCGSLARDLKMRAGTIDGVPVWTEQNAKISMEQVLRPFIFVNRTHFPELAQTEMARSWLGGPGHSATWVLKAEVISATTRCTRLRDIISAGRGSSPGSEASRSF</sequence>
<organism evidence="2 3">
    <name type="scientific">Saccharata proteae CBS 121410</name>
    <dbReference type="NCBI Taxonomy" id="1314787"/>
    <lineage>
        <taxon>Eukaryota</taxon>
        <taxon>Fungi</taxon>
        <taxon>Dikarya</taxon>
        <taxon>Ascomycota</taxon>
        <taxon>Pezizomycotina</taxon>
        <taxon>Dothideomycetes</taxon>
        <taxon>Dothideomycetes incertae sedis</taxon>
        <taxon>Botryosphaeriales</taxon>
        <taxon>Saccharataceae</taxon>
        <taxon>Saccharata</taxon>
    </lineage>
</organism>
<dbReference type="EMBL" id="ML978712">
    <property type="protein sequence ID" value="KAF2090855.1"/>
    <property type="molecule type" value="Genomic_DNA"/>
</dbReference>
<evidence type="ECO:0000256" key="1">
    <source>
        <dbReference type="SAM" id="MobiDB-lite"/>
    </source>
</evidence>
<protein>
    <submittedName>
        <fullName evidence="2">Uncharacterized protein</fullName>
    </submittedName>
</protein>
<evidence type="ECO:0000313" key="2">
    <source>
        <dbReference type="EMBL" id="KAF2090855.1"/>
    </source>
</evidence>
<feature type="compositionally biased region" description="Polar residues" evidence="1">
    <location>
        <begin position="308"/>
        <end position="326"/>
    </location>
</feature>
<name>A0A9P4I154_9PEZI</name>
<evidence type="ECO:0000313" key="3">
    <source>
        <dbReference type="Proteomes" id="UP000799776"/>
    </source>
</evidence>
<gene>
    <name evidence="2" type="ORF">K490DRAFT_53792</name>
</gene>
<feature type="compositionally biased region" description="Polar residues" evidence="1">
    <location>
        <begin position="254"/>
        <end position="275"/>
    </location>
</feature>
<feature type="compositionally biased region" description="Basic and acidic residues" evidence="1">
    <location>
        <begin position="276"/>
        <end position="285"/>
    </location>
</feature>
<dbReference type="Proteomes" id="UP000799776">
    <property type="component" value="Unassembled WGS sequence"/>
</dbReference>
<comment type="caution">
    <text evidence="2">The sequence shown here is derived from an EMBL/GenBank/DDBJ whole genome shotgun (WGS) entry which is preliminary data.</text>
</comment>
<proteinExistence type="predicted"/>